<feature type="domain" description="HTH luxR-type" evidence="3">
    <location>
        <begin position="818"/>
        <end position="875"/>
    </location>
</feature>
<accession>A0A543I6E0</accession>
<keyword evidence="5" id="KW-1185">Reference proteome</keyword>
<dbReference type="PANTHER" id="PTHR16305">
    <property type="entry name" value="TESTICULAR SOLUBLE ADENYLYL CYCLASE"/>
    <property type="match status" value="1"/>
</dbReference>
<keyword evidence="1" id="KW-0547">Nucleotide-binding</keyword>
<dbReference type="InterPro" id="IPR016032">
    <property type="entry name" value="Sig_transdc_resp-reg_C-effctor"/>
</dbReference>
<dbReference type="Proteomes" id="UP000318331">
    <property type="component" value="Unassembled WGS sequence"/>
</dbReference>
<gene>
    <name evidence="4" type="ORF">FB466_0872</name>
</gene>
<dbReference type="Pfam" id="PF00196">
    <property type="entry name" value="GerE"/>
    <property type="match status" value="1"/>
</dbReference>
<evidence type="ECO:0000256" key="2">
    <source>
        <dbReference type="ARBA" id="ARBA00022840"/>
    </source>
</evidence>
<reference evidence="4 5" key="1">
    <citation type="submission" date="2019-06" db="EMBL/GenBank/DDBJ databases">
        <title>Sequencing the genomes of 1000 actinobacteria strains.</title>
        <authorList>
            <person name="Klenk H.-P."/>
        </authorList>
    </citation>
    <scope>NUCLEOTIDE SEQUENCE [LARGE SCALE GENOMIC DNA]</scope>
    <source>
        <strain evidence="4 5">DSM 18031</strain>
    </source>
</reference>
<dbReference type="SMART" id="SM00421">
    <property type="entry name" value="HTH_LUXR"/>
    <property type="match status" value="1"/>
</dbReference>
<dbReference type="Pfam" id="PF13191">
    <property type="entry name" value="AAA_16"/>
    <property type="match status" value="1"/>
</dbReference>
<evidence type="ECO:0000256" key="1">
    <source>
        <dbReference type="ARBA" id="ARBA00022741"/>
    </source>
</evidence>
<evidence type="ECO:0000313" key="5">
    <source>
        <dbReference type="Proteomes" id="UP000318331"/>
    </source>
</evidence>
<dbReference type="SUPFAM" id="SSF52540">
    <property type="entry name" value="P-loop containing nucleoside triphosphate hydrolases"/>
    <property type="match status" value="1"/>
</dbReference>
<organism evidence="4 5">
    <name type="scientific">Klugiella xanthotipulae</name>
    <dbReference type="NCBI Taxonomy" id="244735"/>
    <lineage>
        <taxon>Bacteria</taxon>
        <taxon>Bacillati</taxon>
        <taxon>Actinomycetota</taxon>
        <taxon>Actinomycetes</taxon>
        <taxon>Micrococcales</taxon>
        <taxon>Microbacteriaceae</taxon>
        <taxon>Klugiella</taxon>
    </lineage>
</organism>
<dbReference type="GO" id="GO:0005737">
    <property type="term" value="C:cytoplasm"/>
    <property type="evidence" value="ECO:0007669"/>
    <property type="project" value="TreeGrafter"/>
</dbReference>
<dbReference type="InterPro" id="IPR027417">
    <property type="entry name" value="P-loop_NTPase"/>
</dbReference>
<dbReference type="InterPro" id="IPR000792">
    <property type="entry name" value="Tscrpt_reg_LuxR_C"/>
</dbReference>
<name>A0A543I6E0_9MICO</name>
<dbReference type="Gene3D" id="1.10.10.10">
    <property type="entry name" value="Winged helix-like DNA-binding domain superfamily/Winged helix DNA-binding domain"/>
    <property type="match status" value="1"/>
</dbReference>
<dbReference type="SUPFAM" id="SSF46894">
    <property type="entry name" value="C-terminal effector domain of the bipartite response regulators"/>
    <property type="match status" value="1"/>
</dbReference>
<dbReference type="GO" id="GO:0006355">
    <property type="term" value="P:regulation of DNA-templated transcription"/>
    <property type="evidence" value="ECO:0007669"/>
    <property type="project" value="InterPro"/>
</dbReference>
<dbReference type="GO" id="GO:0003677">
    <property type="term" value="F:DNA binding"/>
    <property type="evidence" value="ECO:0007669"/>
    <property type="project" value="InterPro"/>
</dbReference>
<dbReference type="Gene3D" id="3.40.50.300">
    <property type="entry name" value="P-loop containing nucleotide triphosphate hydrolases"/>
    <property type="match status" value="1"/>
</dbReference>
<sequence>MKEHLPPPLVSVLDATSETCLIVSGTSGIGKTTLLRTAARHSGLPTNWVSIAADEADWPFSGLSAFLATLRTSLFDKLSDLLDPDNVFTTARRIHRTLRTRSAPHTLFCVDDADLLDPASARVVNYLARRLTGTGLSLLMTTTDATKPTPFAALPTLVYPGMPAPAMTALVTAHAGRDIHPAVRDHIVLVAEGNPTTAIELVDGLTETHLTGRHLPVVPLSVGPRTMARVTAQQHAAAEPGTDALLEHLSTAGYTPVASLTALMPHALPALDHLERHGLVKRTNDTAQIVSMALRCAVYWGMDTATRLARHAALAAVAAPDTAEHVWHASFAQPAEGEPDADGNALLAHSVSLATPETAHIAAQFVARALHLGVSSPDEADTLLRLATEFLQLGWLGHARLYTEYALESHTSARTRLRLVTMMVQLQFLSHHIVFDTVALDTLQHYANELPDEAVQLLAQLVIYRTERWEPQIARGYATLLRDLLGQTTTPSRRVGMRALALLSTESDGHVDSGWARRGTSQAFLNAARTGDTADLIDRARMLSLAEQYDEAREIYRLLLNRTARINHLAELTVRMGALENEFLAGNFRELFTSAAALSHTNVAPGFCHPTGVLVEALYRLEDDDEHPVQEVLDRLYSRYNADKNPHLSARMDAHRGSYELTTGNLNNARRLLLRAQAAATHVPKHFIRLDAELVETLVRMGQMEEAKKVTAALRTAVASCPSRWGALALNRCLALIADPEESVDRFTTLIGSYSITDSGYDHARALSAFARRLDALNMPREARRHEQMAVAGFQTVGLPRWARALTHDANTPTTSLEENLNTEELRIADLVAQGLRTNEIASRVLMSVRSVESRLTHIYRTLGVSSRSEVAGALRRFVG</sequence>
<dbReference type="InterPro" id="IPR041664">
    <property type="entry name" value="AAA_16"/>
</dbReference>
<dbReference type="EMBL" id="VFPN01000001">
    <property type="protein sequence ID" value="TQM66050.1"/>
    <property type="molecule type" value="Genomic_DNA"/>
</dbReference>
<dbReference type="GO" id="GO:0005524">
    <property type="term" value="F:ATP binding"/>
    <property type="evidence" value="ECO:0007669"/>
    <property type="project" value="UniProtKB-KW"/>
</dbReference>
<evidence type="ECO:0000259" key="3">
    <source>
        <dbReference type="SMART" id="SM00421"/>
    </source>
</evidence>
<dbReference type="GO" id="GO:0004016">
    <property type="term" value="F:adenylate cyclase activity"/>
    <property type="evidence" value="ECO:0007669"/>
    <property type="project" value="TreeGrafter"/>
</dbReference>
<comment type="caution">
    <text evidence="4">The sequence shown here is derived from an EMBL/GenBank/DDBJ whole genome shotgun (WGS) entry which is preliminary data.</text>
</comment>
<keyword evidence="2" id="KW-0067">ATP-binding</keyword>
<dbReference type="RefSeq" id="WP_141916104.1">
    <property type="nucleotide sequence ID" value="NZ_BAAAYS010000009.1"/>
</dbReference>
<dbReference type="InterPro" id="IPR036388">
    <property type="entry name" value="WH-like_DNA-bd_sf"/>
</dbReference>
<proteinExistence type="predicted"/>
<dbReference type="AlphaFoldDB" id="A0A543I6E0"/>
<evidence type="ECO:0000313" key="4">
    <source>
        <dbReference type="EMBL" id="TQM66050.1"/>
    </source>
</evidence>
<dbReference type="OrthoDB" id="5476461at2"/>
<dbReference type="PANTHER" id="PTHR16305:SF35">
    <property type="entry name" value="TRANSCRIPTIONAL ACTIVATOR DOMAIN"/>
    <property type="match status" value="1"/>
</dbReference>
<protein>
    <submittedName>
        <fullName evidence="4">Regulatory LuxR family protein</fullName>
    </submittedName>
</protein>